<gene>
    <name evidence="9" type="ORF">CALVIDRAFT_556376</name>
</gene>
<keyword evidence="10" id="KW-1185">Reference proteome</keyword>
<dbReference type="FunFam" id="1.10.238.10:FF:000003">
    <property type="entry name" value="Calmodulin A"/>
    <property type="match status" value="1"/>
</dbReference>
<dbReference type="SMART" id="SM01417">
    <property type="entry name" value="Solute_trans_a"/>
    <property type="match status" value="1"/>
</dbReference>
<dbReference type="Pfam" id="PF03619">
    <property type="entry name" value="Solute_trans_a"/>
    <property type="match status" value="1"/>
</dbReference>
<feature type="compositionally biased region" description="Low complexity" evidence="6">
    <location>
        <begin position="770"/>
        <end position="785"/>
    </location>
</feature>
<feature type="transmembrane region" description="Helical" evidence="7">
    <location>
        <begin position="407"/>
        <end position="427"/>
    </location>
</feature>
<protein>
    <submittedName>
        <fullName evidence="9">DUF300-domain-containing protein</fullName>
    </submittedName>
</protein>
<dbReference type="InterPro" id="IPR046670">
    <property type="entry name" value="DUF6540"/>
</dbReference>
<dbReference type="OrthoDB" id="5348404at2759"/>
<reference evidence="9 10" key="1">
    <citation type="journal article" date="2016" name="Mol. Biol. Evol.">
        <title>Comparative Genomics of Early-Diverging Mushroom-Forming Fungi Provides Insights into the Origins of Lignocellulose Decay Capabilities.</title>
        <authorList>
            <person name="Nagy L.G."/>
            <person name="Riley R."/>
            <person name="Tritt A."/>
            <person name="Adam C."/>
            <person name="Daum C."/>
            <person name="Floudas D."/>
            <person name="Sun H."/>
            <person name="Yadav J.S."/>
            <person name="Pangilinan J."/>
            <person name="Larsson K.H."/>
            <person name="Matsuura K."/>
            <person name="Barry K."/>
            <person name="Labutti K."/>
            <person name="Kuo R."/>
            <person name="Ohm R.A."/>
            <person name="Bhattacharya S.S."/>
            <person name="Shirouzu T."/>
            <person name="Yoshinaga Y."/>
            <person name="Martin F.M."/>
            <person name="Grigoriev I.V."/>
            <person name="Hibbett D.S."/>
        </authorList>
    </citation>
    <scope>NUCLEOTIDE SEQUENCE [LARGE SCALE GENOMIC DNA]</scope>
    <source>
        <strain evidence="9 10">TUFC12733</strain>
    </source>
</reference>
<dbReference type="SUPFAM" id="SSF47473">
    <property type="entry name" value="EF-hand"/>
    <property type="match status" value="1"/>
</dbReference>
<evidence type="ECO:0000256" key="6">
    <source>
        <dbReference type="SAM" id="MobiDB-lite"/>
    </source>
</evidence>
<name>A0A167K6S7_CALVF</name>
<proteinExistence type="predicted"/>
<dbReference type="STRING" id="1330018.A0A167K6S7"/>
<dbReference type="AlphaFoldDB" id="A0A167K6S7"/>
<keyword evidence="5 7" id="KW-0472">Membrane</keyword>
<dbReference type="Pfam" id="PF13405">
    <property type="entry name" value="EF-hand_6"/>
    <property type="match status" value="1"/>
</dbReference>
<feature type="transmembrane region" description="Helical" evidence="7">
    <location>
        <begin position="260"/>
        <end position="278"/>
    </location>
</feature>
<keyword evidence="2 7" id="KW-0812">Transmembrane</keyword>
<feature type="transmembrane region" description="Helical" evidence="7">
    <location>
        <begin position="439"/>
        <end position="462"/>
    </location>
</feature>
<dbReference type="InterPro" id="IPR005178">
    <property type="entry name" value="Ostalpha/TMEM184C"/>
</dbReference>
<dbReference type="GO" id="GO:0016020">
    <property type="term" value="C:membrane"/>
    <property type="evidence" value="ECO:0007669"/>
    <property type="project" value="UniProtKB-SubCell"/>
</dbReference>
<evidence type="ECO:0000313" key="10">
    <source>
        <dbReference type="Proteomes" id="UP000076738"/>
    </source>
</evidence>
<dbReference type="CDD" id="cd00051">
    <property type="entry name" value="EFh"/>
    <property type="match status" value="2"/>
</dbReference>
<keyword evidence="3" id="KW-0677">Repeat</keyword>
<feature type="region of interest" description="Disordered" evidence="6">
    <location>
        <begin position="884"/>
        <end position="910"/>
    </location>
</feature>
<evidence type="ECO:0000256" key="4">
    <source>
        <dbReference type="ARBA" id="ARBA00022989"/>
    </source>
</evidence>
<organism evidence="9 10">
    <name type="scientific">Calocera viscosa (strain TUFC12733)</name>
    <dbReference type="NCBI Taxonomy" id="1330018"/>
    <lineage>
        <taxon>Eukaryota</taxon>
        <taxon>Fungi</taxon>
        <taxon>Dikarya</taxon>
        <taxon>Basidiomycota</taxon>
        <taxon>Agaricomycotina</taxon>
        <taxon>Dacrymycetes</taxon>
        <taxon>Dacrymycetales</taxon>
        <taxon>Dacrymycetaceae</taxon>
        <taxon>Calocera</taxon>
    </lineage>
</organism>
<dbReference type="EMBL" id="KV417295">
    <property type="protein sequence ID" value="KZO94325.1"/>
    <property type="molecule type" value="Genomic_DNA"/>
</dbReference>
<evidence type="ECO:0000313" key="9">
    <source>
        <dbReference type="EMBL" id="KZO94325.1"/>
    </source>
</evidence>
<evidence type="ECO:0000256" key="7">
    <source>
        <dbReference type="SAM" id="Phobius"/>
    </source>
</evidence>
<dbReference type="InterPro" id="IPR002048">
    <property type="entry name" value="EF_hand_dom"/>
</dbReference>
<evidence type="ECO:0000256" key="3">
    <source>
        <dbReference type="ARBA" id="ARBA00022737"/>
    </source>
</evidence>
<dbReference type="InterPro" id="IPR011992">
    <property type="entry name" value="EF-hand-dom_pair"/>
</dbReference>
<evidence type="ECO:0000256" key="2">
    <source>
        <dbReference type="ARBA" id="ARBA00022692"/>
    </source>
</evidence>
<dbReference type="PROSITE" id="PS50222">
    <property type="entry name" value="EF_HAND_2"/>
    <property type="match status" value="2"/>
</dbReference>
<dbReference type="GO" id="GO:0005509">
    <property type="term" value="F:calcium ion binding"/>
    <property type="evidence" value="ECO:0007669"/>
    <property type="project" value="InterPro"/>
</dbReference>
<dbReference type="PANTHER" id="PTHR23423">
    <property type="entry name" value="ORGANIC SOLUTE TRANSPORTER-RELATED"/>
    <property type="match status" value="1"/>
</dbReference>
<keyword evidence="4 7" id="KW-1133">Transmembrane helix</keyword>
<evidence type="ECO:0000256" key="1">
    <source>
        <dbReference type="ARBA" id="ARBA00004141"/>
    </source>
</evidence>
<dbReference type="Pfam" id="PF13499">
    <property type="entry name" value="EF-hand_7"/>
    <property type="match status" value="1"/>
</dbReference>
<accession>A0A167K6S7</accession>
<evidence type="ECO:0000259" key="8">
    <source>
        <dbReference type="PROSITE" id="PS50222"/>
    </source>
</evidence>
<dbReference type="SMART" id="SM00054">
    <property type="entry name" value="EFh"/>
    <property type="match status" value="2"/>
</dbReference>
<comment type="subcellular location">
    <subcellularLocation>
        <location evidence="1">Membrane</location>
        <topology evidence="1">Multi-pass membrane protein</topology>
    </subcellularLocation>
</comment>
<feature type="region of interest" description="Disordered" evidence="6">
    <location>
        <begin position="690"/>
        <end position="851"/>
    </location>
</feature>
<evidence type="ECO:0000256" key="5">
    <source>
        <dbReference type="ARBA" id="ARBA00023136"/>
    </source>
</evidence>
<feature type="domain" description="EF-hand" evidence="8">
    <location>
        <begin position="1065"/>
        <end position="1100"/>
    </location>
</feature>
<feature type="transmembrane region" description="Helical" evidence="7">
    <location>
        <begin position="191"/>
        <end position="213"/>
    </location>
</feature>
<sequence length="1204" mass="133206">MSTCVAELIIYYGMDGDEDDAAKFHWALHIFVPGERKGKLIHVVGSPGTTYLLQFSFGHELAATNQQYDRIDLDNNVNPAFIADYVGPGFRVNCPTQYSDRFEQLAIAEKVLPTDNCQTWIYRYAVGCSNPSGGACRSGLGPRFSYSRTIFVVNCIVIRSHHRLIRPADLFILWQAMWPTLGGSGSSLSPVLLILCGLSTLLATVVGAASVYFQLKNYRKPHLQRQVIRIMVMVPLYAISSFISLFSLEAAFFIDAFRDIYEAYVIYCFFHLLLAYLGGDRALLIMLHGRPPKTWLPPVNLFKSECDVSDPFVFLALRRGIFQYVQIKPMLAVATMILKATDHYHEGTFRFTDGYLYVSVIYNTSICVSLYCLAMFWKVVNQDIQPFRQECSSHDRPVPKFLCVKGILFFSFWQSIFISILAASGAISRMGPYTDQEHISIAINDMLICFEMPFFAFAHWYAFDYHDYIDNSVRLAARMPFYYAVRDAFGVKDVVEDAQATMEGGTSYRYYEPAEGAMHQGSGRERRIRAGLRYAQGGKKKYWLPLPRNEGTLTTGPISAINKRWEEREHESEAYAPLMAEQAVHVVHGENGEILEDEFAEDEFDRTSLDFDLPGRVDENDQEVLYAKSRLLEFGDGNYPVIDCSDEAARRWMREVEEGIVSGRMSAVGRGVRERVRLLSEPGAGIAAVVPGYGTLPPDGSAPHQHHGNGGPGMLERSQSTDGQPDKGKGKKAEHRTSIYGSWAEVSPEIHAPRPIPPMPPRDLRDRSRSSNSSPLPSSRAVVDLAPPPPDLDVDGVRLHLARKRPGHASVGSLSPPQVDRAHSRSPLVPPSPGNSSRTHTPVISGPGGKALPPDAVDLLIEDPGEDDAPPAIRAKDNGRAVYRRGHPGEEGKEVRVEHQGGETRVEVGRPREGDGTVAEVVPNEPPPGRIHGGECLEVGKYAVDAGLLERAGFGVDLLRVSTRRWDPNAHSALREVQIEPEELGPPGVGVAQHQDLVLDALEAAPAGHDELVVCGDEGDRVGAFCLELGVPGYEGGEVVRVAGSEGARSEVVERRKREPPASAQQEAEYREAFALFDKRGTGSIPREQLGELLRALGQNPTQAEVERLQQAAPKEVDYKSFLQILLRPDGWKPAGTADEFIRGFQVFDKEGNGFIGAGELRYVLTQLGEKMSDEEVDELMKGVSVGPDGNINYESFTKMILSQ</sequence>
<feature type="transmembrane region" description="Helical" evidence="7">
    <location>
        <begin position="234"/>
        <end position="254"/>
    </location>
</feature>
<feature type="domain" description="EF-hand" evidence="8">
    <location>
        <begin position="1136"/>
        <end position="1171"/>
    </location>
</feature>
<feature type="transmembrane region" description="Helical" evidence="7">
    <location>
        <begin position="355"/>
        <end position="377"/>
    </location>
</feature>
<dbReference type="Gene3D" id="1.10.238.10">
    <property type="entry name" value="EF-hand"/>
    <property type="match status" value="2"/>
</dbReference>
<dbReference type="Proteomes" id="UP000076738">
    <property type="component" value="Unassembled WGS sequence"/>
</dbReference>
<dbReference type="Pfam" id="PF20174">
    <property type="entry name" value="DUF6540"/>
    <property type="match status" value="1"/>
</dbReference>
<feature type="compositionally biased region" description="Basic and acidic residues" evidence="6">
    <location>
        <begin position="887"/>
        <end position="910"/>
    </location>
</feature>